<feature type="compositionally biased region" description="Basic and acidic residues" evidence="2">
    <location>
        <begin position="248"/>
        <end position="266"/>
    </location>
</feature>
<feature type="region of interest" description="Disordered" evidence="2">
    <location>
        <begin position="75"/>
        <end position="368"/>
    </location>
</feature>
<feature type="region of interest" description="Disordered" evidence="2">
    <location>
        <begin position="1163"/>
        <end position="1211"/>
    </location>
</feature>
<protein>
    <recommendedName>
        <fullName evidence="5">Chromo domain-containing protein</fullName>
    </recommendedName>
</protein>
<feature type="compositionally biased region" description="Polar residues" evidence="2">
    <location>
        <begin position="496"/>
        <end position="506"/>
    </location>
</feature>
<keyword evidence="4" id="KW-1185">Reference proteome</keyword>
<feature type="compositionally biased region" description="Acidic residues" evidence="2">
    <location>
        <begin position="1"/>
        <end position="10"/>
    </location>
</feature>
<feature type="region of interest" description="Disordered" evidence="2">
    <location>
        <begin position="893"/>
        <end position="920"/>
    </location>
</feature>
<feature type="region of interest" description="Disordered" evidence="2">
    <location>
        <begin position="814"/>
        <end position="876"/>
    </location>
</feature>
<feature type="region of interest" description="Disordered" evidence="2">
    <location>
        <begin position="407"/>
        <end position="548"/>
    </location>
</feature>
<feature type="compositionally biased region" description="Polar residues" evidence="2">
    <location>
        <begin position="519"/>
        <end position="528"/>
    </location>
</feature>
<evidence type="ECO:0000256" key="1">
    <source>
        <dbReference type="SAM" id="Coils"/>
    </source>
</evidence>
<dbReference type="OrthoDB" id="3647690at2759"/>
<feature type="coiled-coil region" evidence="1">
    <location>
        <begin position="927"/>
        <end position="1094"/>
    </location>
</feature>
<dbReference type="EMBL" id="JAACJK010000006">
    <property type="protein sequence ID" value="KAF5339772.1"/>
    <property type="molecule type" value="Genomic_DNA"/>
</dbReference>
<feature type="region of interest" description="Disordered" evidence="2">
    <location>
        <begin position="578"/>
        <end position="737"/>
    </location>
</feature>
<feature type="compositionally biased region" description="Polar residues" evidence="2">
    <location>
        <begin position="226"/>
        <end position="247"/>
    </location>
</feature>
<name>A0A8H5CFV1_9AGAR</name>
<feature type="compositionally biased region" description="Low complexity" evidence="2">
    <location>
        <begin position="429"/>
        <end position="440"/>
    </location>
</feature>
<feature type="compositionally biased region" description="Low complexity" evidence="2">
    <location>
        <begin position="699"/>
        <end position="708"/>
    </location>
</feature>
<feature type="region of interest" description="Disordered" evidence="2">
    <location>
        <begin position="1233"/>
        <end position="1254"/>
    </location>
</feature>
<feature type="compositionally biased region" description="Basic and acidic residues" evidence="2">
    <location>
        <begin position="1233"/>
        <end position="1244"/>
    </location>
</feature>
<reference evidence="3 4" key="1">
    <citation type="journal article" date="2020" name="ISME J.">
        <title>Uncovering the hidden diversity of litter-decomposition mechanisms in mushroom-forming fungi.</title>
        <authorList>
            <person name="Floudas D."/>
            <person name="Bentzer J."/>
            <person name="Ahren D."/>
            <person name="Johansson T."/>
            <person name="Persson P."/>
            <person name="Tunlid A."/>
        </authorList>
    </citation>
    <scope>NUCLEOTIDE SEQUENCE [LARGE SCALE GENOMIC DNA]</scope>
    <source>
        <strain evidence="3 4">CBS 175.51</strain>
    </source>
</reference>
<feature type="region of interest" description="Disordered" evidence="2">
    <location>
        <begin position="776"/>
        <end position="802"/>
    </location>
</feature>
<feature type="coiled-coil region" evidence="1">
    <location>
        <begin position="1123"/>
        <end position="1157"/>
    </location>
</feature>
<evidence type="ECO:0000313" key="3">
    <source>
        <dbReference type="EMBL" id="KAF5339772.1"/>
    </source>
</evidence>
<feature type="region of interest" description="Disordered" evidence="2">
    <location>
        <begin position="1"/>
        <end position="21"/>
    </location>
</feature>
<organism evidence="3 4">
    <name type="scientific">Ephemerocybe angulata</name>
    <dbReference type="NCBI Taxonomy" id="980116"/>
    <lineage>
        <taxon>Eukaryota</taxon>
        <taxon>Fungi</taxon>
        <taxon>Dikarya</taxon>
        <taxon>Basidiomycota</taxon>
        <taxon>Agaricomycotina</taxon>
        <taxon>Agaricomycetes</taxon>
        <taxon>Agaricomycetidae</taxon>
        <taxon>Agaricales</taxon>
        <taxon>Agaricineae</taxon>
        <taxon>Psathyrellaceae</taxon>
        <taxon>Ephemerocybe</taxon>
    </lineage>
</organism>
<dbReference type="AlphaFoldDB" id="A0A8H5CFV1"/>
<proteinExistence type="predicted"/>
<feature type="compositionally biased region" description="Polar residues" evidence="2">
    <location>
        <begin position="119"/>
        <end position="133"/>
    </location>
</feature>
<feature type="compositionally biased region" description="Basic residues" evidence="2">
    <location>
        <begin position="84"/>
        <end position="97"/>
    </location>
</feature>
<accession>A0A8H5CFV1</accession>
<gene>
    <name evidence="3" type="ORF">D9611_009054</name>
</gene>
<dbReference type="Proteomes" id="UP000541558">
    <property type="component" value="Unassembled WGS sequence"/>
</dbReference>
<feature type="compositionally biased region" description="Polar residues" evidence="2">
    <location>
        <begin position="906"/>
        <end position="917"/>
    </location>
</feature>
<sequence>MAVSETEQESEGSQFVPRSDDEENLWEILGIVGESRTKYKVRWAGDDPATGKPWGNSWVDKKDVTPDVVQEWKEKQALKTQRSAMKRLSKSGAKKKSTPSTASNRTATTATVRRGRSSMTATAKQGRTASPSTRSHESPPPAPSISASPRKAKGKRKLSIASSFGSDDFPVTLTSLLNSEPRRKKRKVSEESQASTSAVKLKPKTLAVYQPEEEEETTQEAEATRPINTKQTSSSSRSRLNTKGSTTEPRKDKGKGRAKDLPDEKQRKKKKKKEKEMVVVVSDDEDGSDWYPAPDVPSRVPSAKSPAKAAKQKLPVSGSPGKPKSGHKRKAAVEEDVSDSDPGTAIELREPKAGHPVSLEALLSPGSQKRLADWDASMMRLDEELGSGSEQPHATVPYGESDVDTVAAGVMYPSVEDIPHHASPPPSASRPTPLTPRSSLISRMKPRTPKSSSTKVADDDATSPEKNKAGSSGASKPKIFGPIPQISPSKFHPHLPSSSNIMNSTIEDAEPEVEEPMSSIEQFDSPQKPTKLRFIPPPPNRKKGKERATNIAVPFWSSPGLEPAEDRPALRGEDIYEKFKAKAQTGPAPTKRTLEEVFQRHRASSNAASTRSAPRSPSLSPPPQLEEGVDLPVASPSPPSEEGADGLPQEARSSPLPDEENDGPQQHARSSPIPEEEADEMVHEAQSSPPPANEDSFELESLPSLPSSHQQGKGVSLELEPASFPSPPLEEEESMVEDALKLRSPEGEEVSLVEQTQIEVELDDIYVDEPTIYEDSQTLETQGQPPTAAAPPRFVPEEDEETTQDLLHEMEIQRAVSEGVPSRTPTPPQEPIDITEPDSQELVDPVADVSMEPQPGTHPEPLDLSMLPESQDPPLPEFTDFVEAQVIEGTQEIPATAPVPAEEYSQESNETNATVDSTDQKKHIGYMSLLNAKSEEIDDLSKQLQEEREKNAQYALAIANLEQELRVAKLSAEQDAQAAEYQEKYEASHAQLVQALEKSEVERAAWAKEREELVKRAELSKADHDKVQAMFYEQYNRVGQLGKEKKELQKELTIAQSQADEGVKAVREMFRDRVKDLERDRNDWKRAAEFIMKKDARTNDDIRRRAAEEPELREKVQTYKYRIAKKSTQIDELKKDKDDLLAQVDELMVVVKELRKQLGILPVENGHLDPGSISQTGSPEGDDEVVLSQALVRDEEDEEDEEDRDKDDDQVYRCQWRLEDDKKCNTLFATHAELRDHHYTDHAPRTSSPIDALD</sequence>
<comment type="caution">
    <text evidence="3">The sequence shown here is derived from an EMBL/GenBank/DDBJ whole genome shotgun (WGS) entry which is preliminary data.</text>
</comment>
<keyword evidence="1" id="KW-0175">Coiled coil</keyword>
<evidence type="ECO:0000313" key="4">
    <source>
        <dbReference type="Proteomes" id="UP000541558"/>
    </source>
</evidence>
<feature type="compositionally biased region" description="Low complexity" evidence="2">
    <location>
        <begin position="98"/>
        <end position="112"/>
    </location>
</feature>
<feature type="compositionally biased region" description="Low complexity" evidence="2">
    <location>
        <begin position="297"/>
        <end position="315"/>
    </location>
</feature>
<feature type="compositionally biased region" description="Acidic residues" evidence="2">
    <location>
        <begin position="1194"/>
        <end position="1206"/>
    </location>
</feature>
<evidence type="ECO:0000256" key="2">
    <source>
        <dbReference type="SAM" id="MobiDB-lite"/>
    </source>
</evidence>
<feature type="compositionally biased region" description="Polar residues" evidence="2">
    <location>
        <begin position="1245"/>
        <end position="1254"/>
    </location>
</feature>
<evidence type="ECO:0008006" key="5">
    <source>
        <dbReference type="Google" id="ProtNLM"/>
    </source>
</evidence>
<feature type="compositionally biased region" description="Low complexity" evidence="2">
    <location>
        <begin position="604"/>
        <end position="618"/>
    </location>
</feature>